<evidence type="ECO:0000256" key="2">
    <source>
        <dbReference type="ARBA" id="ARBA00022741"/>
    </source>
</evidence>
<dbReference type="PRINTS" id="PR00099">
    <property type="entry name" value="CPSGATASE"/>
</dbReference>
<dbReference type="InterPro" id="IPR029062">
    <property type="entry name" value="Class_I_gatase-like"/>
</dbReference>
<organism evidence="7 8">
    <name type="scientific">Photobacterium damselae subsp. damselae</name>
    <name type="common">Listonella damsela</name>
    <dbReference type="NCBI Taxonomy" id="85581"/>
    <lineage>
        <taxon>Bacteria</taxon>
        <taxon>Pseudomonadati</taxon>
        <taxon>Pseudomonadota</taxon>
        <taxon>Gammaproteobacteria</taxon>
        <taxon>Vibrionales</taxon>
        <taxon>Vibrionaceae</taxon>
        <taxon>Photobacterium</taxon>
    </lineage>
</organism>
<dbReference type="Gene3D" id="3.40.50.880">
    <property type="match status" value="1"/>
</dbReference>
<dbReference type="Pfam" id="PF00117">
    <property type="entry name" value="GATase"/>
    <property type="match status" value="1"/>
</dbReference>
<evidence type="ECO:0000256" key="5">
    <source>
        <dbReference type="ARBA" id="ARBA00022840"/>
    </source>
</evidence>
<proteinExistence type="predicted"/>
<keyword evidence="2" id="KW-0547">Nucleotide-binding</keyword>
<dbReference type="GO" id="GO:0016787">
    <property type="term" value="F:hydrolase activity"/>
    <property type="evidence" value="ECO:0007669"/>
    <property type="project" value="UniProtKB-KW"/>
</dbReference>
<dbReference type="Proteomes" id="UP000533429">
    <property type="component" value="Unassembled WGS sequence"/>
</dbReference>
<feature type="domain" description="Glutamine amidotransferase" evidence="6">
    <location>
        <begin position="13"/>
        <end position="130"/>
    </location>
</feature>
<dbReference type="InterPro" id="IPR017926">
    <property type="entry name" value="GATASE"/>
</dbReference>
<evidence type="ECO:0000259" key="6">
    <source>
        <dbReference type="Pfam" id="PF00117"/>
    </source>
</evidence>
<sequence>MTTTTNIHDQRILILDFGSQYTQLIARRIREIGVYCELWSWDVDEADIRDFNPNGIILSGGPESVTEAGSPRAPQYVFEAGVPVFGVCYGMQTMAEQLGGKVAGSSEREFGYAQVKIVEPTDLFKNIEDAIAEDGTPLLDVWM</sequence>
<dbReference type="GO" id="GO:0005829">
    <property type="term" value="C:cytosol"/>
    <property type="evidence" value="ECO:0007669"/>
    <property type="project" value="TreeGrafter"/>
</dbReference>
<feature type="non-terminal residue" evidence="7">
    <location>
        <position position="143"/>
    </location>
</feature>
<keyword evidence="7" id="KW-0378">Hydrolase</keyword>
<evidence type="ECO:0000313" key="7">
    <source>
        <dbReference type="EMBL" id="NVP01816.1"/>
    </source>
</evidence>
<comment type="caution">
    <text evidence="7">The sequence shown here is derived from an EMBL/GenBank/DDBJ whole genome shotgun (WGS) entry which is preliminary data.</text>
</comment>
<gene>
    <name evidence="7" type="ORF">HWA77_16500</name>
</gene>
<name>A0A850QT50_PHODD</name>
<dbReference type="EMBL" id="JABXOR010001049">
    <property type="protein sequence ID" value="NVP01816.1"/>
    <property type="molecule type" value="Genomic_DNA"/>
</dbReference>
<evidence type="ECO:0000256" key="1">
    <source>
        <dbReference type="ARBA" id="ARBA00022598"/>
    </source>
</evidence>
<dbReference type="PANTHER" id="PTHR11922:SF2">
    <property type="entry name" value="GMP SYNTHASE [GLUTAMINE-HYDROLYZING]"/>
    <property type="match status" value="1"/>
</dbReference>
<evidence type="ECO:0000256" key="3">
    <source>
        <dbReference type="ARBA" id="ARBA00022749"/>
    </source>
</evidence>
<evidence type="ECO:0000256" key="4">
    <source>
        <dbReference type="ARBA" id="ARBA00022755"/>
    </source>
</evidence>
<dbReference type="GO" id="GO:0003921">
    <property type="term" value="F:GMP synthase activity"/>
    <property type="evidence" value="ECO:0007669"/>
    <property type="project" value="TreeGrafter"/>
</dbReference>
<keyword evidence="5" id="KW-0067">ATP-binding</keyword>
<keyword evidence="3" id="KW-0332">GMP biosynthesis</keyword>
<reference evidence="7 8" key="1">
    <citation type="submission" date="2020-06" db="EMBL/GenBank/DDBJ databases">
        <title>Photobacterium damselae subsp. damselae comparative genomics.</title>
        <authorList>
            <person name="Osorio C.R."/>
        </authorList>
    </citation>
    <scope>NUCLEOTIDE SEQUENCE [LARGE SCALE GENOMIC DNA]</scope>
    <source>
        <strain evidence="7 8">TW250/03</strain>
    </source>
</reference>
<dbReference type="GO" id="GO:0005524">
    <property type="term" value="F:ATP binding"/>
    <property type="evidence" value="ECO:0007669"/>
    <property type="project" value="UniProtKB-KW"/>
</dbReference>
<dbReference type="AlphaFoldDB" id="A0A850QT50"/>
<keyword evidence="1" id="KW-0436">Ligase</keyword>
<accession>A0A850QT50</accession>
<dbReference type="PROSITE" id="PS51273">
    <property type="entry name" value="GATASE_TYPE_1"/>
    <property type="match status" value="1"/>
</dbReference>
<evidence type="ECO:0000313" key="8">
    <source>
        <dbReference type="Proteomes" id="UP000533429"/>
    </source>
</evidence>
<dbReference type="SUPFAM" id="SSF52317">
    <property type="entry name" value="Class I glutamine amidotransferase-like"/>
    <property type="match status" value="1"/>
</dbReference>
<keyword evidence="4" id="KW-0658">Purine biosynthesis</keyword>
<protein>
    <submittedName>
        <fullName evidence="7">Gamma-glutamyl-gamma-aminobutyrate hydrolase family protein</fullName>
    </submittedName>
</protein>
<dbReference type="PANTHER" id="PTHR11922">
    <property type="entry name" value="GMP SYNTHASE-RELATED"/>
    <property type="match status" value="1"/>
</dbReference>